<evidence type="ECO:0000313" key="1">
    <source>
        <dbReference type="EMBL" id="NIL21485.1"/>
    </source>
</evidence>
<accession>A0AA44CJ05</accession>
<proteinExistence type="predicted"/>
<reference evidence="1" key="1">
    <citation type="submission" date="2020-03" db="EMBL/GenBank/DDBJ databases">
        <authorList>
            <person name="Kislichkina A."/>
            <person name="Dentovskaya S."/>
            <person name="Shaikhutdinov R."/>
            <person name="Ivanov S."/>
            <person name="Sizova A."/>
            <person name="Solomentsev V."/>
            <person name="Bogun A."/>
        </authorList>
    </citation>
    <scope>NUCLEOTIDE SEQUENCE</scope>
    <source>
        <strain evidence="1">SCPM-O-B-7610</strain>
    </source>
</reference>
<comment type="caution">
    <text evidence="1">The sequence shown here is derived from an EMBL/GenBank/DDBJ whole genome shotgun (WGS) entry which is preliminary data.</text>
</comment>
<dbReference type="Proteomes" id="UP000712947">
    <property type="component" value="Unassembled WGS sequence"/>
</dbReference>
<name>A0AA44CJ05_YERMO</name>
<evidence type="ECO:0000313" key="2">
    <source>
        <dbReference type="Proteomes" id="UP000712947"/>
    </source>
</evidence>
<dbReference type="EMBL" id="JAASAI010000002">
    <property type="protein sequence ID" value="NIL21485.1"/>
    <property type="molecule type" value="Genomic_DNA"/>
</dbReference>
<dbReference type="AlphaFoldDB" id="A0AA44CJ05"/>
<protein>
    <submittedName>
        <fullName evidence="1">Uncharacterized protein</fullName>
    </submittedName>
</protein>
<organism evidence="1 2">
    <name type="scientific">Yersinia mollaretii</name>
    <dbReference type="NCBI Taxonomy" id="33060"/>
    <lineage>
        <taxon>Bacteria</taxon>
        <taxon>Pseudomonadati</taxon>
        <taxon>Pseudomonadota</taxon>
        <taxon>Gammaproteobacteria</taxon>
        <taxon>Enterobacterales</taxon>
        <taxon>Yersiniaceae</taxon>
        <taxon>Yersinia</taxon>
    </lineage>
</organism>
<gene>
    <name evidence="1" type="ORF">HB991_02965</name>
</gene>
<sequence>MSFFNNEAEMQSWLADELDKCDGLGELIINIDEFEQAEIKNIEERSIFKSFESCLSSLHITEVISKNENISIDKKQSLKPDFLLYSSESEAIIIVELKNIVGPSRQAGTELSAYACETRTYMPFLTENDICNVIISPCWPTLLKHCIFNEIFWGQKNIICLEPVRYEGDIRLSIKDIGDFSMVNTGMKISGKHVAGYQLCLYDNELYGQNKNRERLDKFIPQMKSSLAVMSQEGNRQKGHGFAFLWKDHLSISLAPYSITICNISAFKSIERFLHNTEWYEDTNGMQKRFIELLQNHAPSGHGDSLLKINRTGQRFLKSVCNPQSEGYLDWEDLHELMKGRAEFIAFQGWGVFGGLFNELLIKAYENGATDTSRMCPTLGFQVINEIIDPDYNFIHSHWLEAPYDD</sequence>
<dbReference type="RefSeq" id="WP_050537406.1">
    <property type="nucleotide sequence ID" value="NZ_CABHYV010000061.1"/>
</dbReference>